<proteinExistence type="predicted"/>
<dbReference type="PANTHER" id="PTHR31569">
    <property type="entry name" value="SWIM-TYPE DOMAIN-CONTAINING PROTEIN"/>
    <property type="match status" value="1"/>
</dbReference>
<dbReference type="PANTHER" id="PTHR31569:SF4">
    <property type="entry name" value="SWIM-TYPE DOMAIN-CONTAINING PROTEIN"/>
    <property type="match status" value="1"/>
</dbReference>
<accession>A0AAV0XGY6</accession>
<dbReference type="AlphaFoldDB" id="A0AAV0XGY6"/>
<dbReference type="EMBL" id="CARXXK010000004">
    <property type="protein sequence ID" value="CAI6366792.1"/>
    <property type="molecule type" value="Genomic_DNA"/>
</dbReference>
<feature type="domain" description="ZSWIM3 N-terminal" evidence="2">
    <location>
        <begin position="2"/>
        <end position="115"/>
    </location>
</feature>
<evidence type="ECO:0000259" key="2">
    <source>
        <dbReference type="Pfam" id="PF21599"/>
    </source>
</evidence>
<dbReference type="EMBL" id="CARXXK010000004">
    <property type="protein sequence ID" value="CAI6364505.1"/>
    <property type="molecule type" value="Genomic_DNA"/>
</dbReference>
<sequence length="497" mass="58229">MMEVGQTFTSYFDFQNNFEEYKKTFFCDFAISDCRTLNVARKKYPQKLKNTPDSLKYYFVKFKCVHGGVYKKCSNNEQQRSTSTMKQNCPAFIYVTVTSDGTKLEIARMDECHNHAMSSMLFSNLPNQRRLAPQTKSEVIELMDLKANKKLIQSKIHAETGKKVTLKDLSNINSTEKLKHRPKNFEETIEEVKNTYKCTIELLVHNDGTLLGLFLQDSRMKIEFENFPEMVCADATYKLIDLKIPLYVLLVEDGNGQSEVAALGLLVNEEKETLAWFFKKFKELNPASINTRVFITDKDMKERTVLKSLFPESFMVICLFHTLRTFNREITCDKLGITPDQRDMSKRIFEKLCYSKNETEYMQIYTDFINSELTPHQVVAYFNKNWHNIREQWVTGLTSESGNFLNSTNNRLESFNSKLKSVIPVYSNLTEFFRKLFIILKCIRSERDHCAMKVIQKIPTTIFQNLDEEKYYKLLTPYAFNFIKKNLFCPTKFLFLL</sequence>
<dbReference type="InterPro" id="IPR048325">
    <property type="entry name" value="ZSWIM3_N"/>
</dbReference>
<gene>
    <name evidence="3" type="ORF">MEUPH1_LOCUS19321</name>
    <name evidence="4" type="ORF">MEUPH1_LOCUS21336</name>
</gene>
<evidence type="ECO:0000313" key="3">
    <source>
        <dbReference type="EMBL" id="CAI6364505.1"/>
    </source>
</evidence>
<evidence type="ECO:0000259" key="1">
    <source>
        <dbReference type="Pfam" id="PF21056"/>
    </source>
</evidence>
<dbReference type="Pfam" id="PF21056">
    <property type="entry name" value="ZSWIM1-3_RNaseH-like"/>
    <property type="match status" value="1"/>
</dbReference>
<organism evidence="4 5">
    <name type="scientific">Macrosiphum euphorbiae</name>
    <name type="common">potato aphid</name>
    <dbReference type="NCBI Taxonomy" id="13131"/>
    <lineage>
        <taxon>Eukaryota</taxon>
        <taxon>Metazoa</taxon>
        <taxon>Ecdysozoa</taxon>
        <taxon>Arthropoda</taxon>
        <taxon>Hexapoda</taxon>
        <taxon>Insecta</taxon>
        <taxon>Pterygota</taxon>
        <taxon>Neoptera</taxon>
        <taxon>Paraneoptera</taxon>
        <taxon>Hemiptera</taxon>
        <taxon>Sternorrhyncha</taxon>
        <taxon>Aphidomorpha</taxon>
        <taxon>Aphidoidea</taxon>
        <taxon>Aphididae</taxon>
        <taxon>Macrosiphini</taxon>
        <taxon>Macrosiphum</taxon>
    </lineage>
</organism>
<comment type="caution">
    <text evidence="4">The sequence shown here is derived from an EMBL/GenBank/DDBJ whole genome shotgun (WGS) entry which is preliminary data.</text>
</comment>
<dbReference type="Proteomes" id="UP001160148">
    <property type="component" value="Unassembled WGS sequence"/>
</dbReference>
<keyword evidence="5" id="KW-1185">Reference proteome</keyword>
<dbReference type="InterPro" id="IPR052579">
    <property type="entry name" value="Zinc_finger_SWIM"/>
</dbReference>
<reference evidence="4 5" key="1">
    <citation type="submission" date="2023-01" db="EMBL/GenBank/DDBJ databases">
        <authorList>
            <person name="Whitehead M."/>
        </authorList>
    </citation>
    <scope>NUCLEOTIDE SEQUENCE [LARGE SCALE GENOMIC DNA]</scope>
</reference>
<dbReference type="Pfam" id="PF21599">
    <property type="entry name" value="ZSWIM3_N"/>
    <property type="match status" value="1"/>
</dbReference>
<evidence type="ECO:0000313" key="4">
    <source>
        <dbReference type="EMBL" id="CAI6366792.1"/>
    </source>
</evidence>
<feature type="domain" description="ZSWIM1/3 RNaseH-like" evidence="1">
    <location>
        <begin position="195"/>
        <end position="313"/>
    </location>
</feature>
<name>A0AAV0XGY6_9HEMI</name>
<protein>
    <recommendedName>
        <fullName evidence="6">MULE transposase domain-containing protein</fullName>
    </recommendedName>
</protein>
<evidence type="ECO:0008006" key="6">
    <source>
        <dbReference type="Google" id="ProtNLM"/>
    </source>
</evidence>
<evidence type="ECO:0000313" key="5">
    <source>
        <dbReference type="Proteomes" id="UP001160148"/>
    </source>
</evidence>
<dbReference type="InterPro" id="IPR048324">
    <property type="entry name" value="ZSWIM1-3_RNaseH-like"/>
</dbReference>